<evidence type="ECO:0000256" key="2">
    <source>
        <dbReference type="ARBA" id="ARBA00022723"/>
    </source>
</evidence>
<keyword evidence="10" id="KW-1185">Reference proteome</keyword>
<organism evidence="9 10">
    <name type="scientific">Helianthus annuus</name>
    <name type="common">Common sunflower</name>
    <dbReference type="NCBI Taxonomy" id="4232"/>
    <lineage>
        <taxon>Eukaryota</taxon>
        <taxon>Viridiplantae</taxon>
        <taxon>Streptophyta</taxon>
        <taxon>Embryophyta</taxon>
        <taxon>Tracheophyta</taxon>
        <taxon>Spermatophyta</taxon>
        <taxon>Magnoliopsida</taxon>
        <taxon>eudicotyledons</taxon>
        <taxon>Gunneridae</taxon>
        <taxon>Pentapetalae</taxon>
        <taxon>asterids</taxon>
        <taxon>campanulids</taxon>
        <taxon>Asterales</taxon>
        <taxon>Asteraceae</taxon>
        <taxon>Asteroideae</taxon>
        <taxon>Heliantheae alliance</taxon>
        <taxon>Heliantheae</taxon>
        <taxon>Helianthus</taxon>
    </lineage>
</organism>
<comment type="similarity">
    <text evidence="7">Belongs to the cytochrome P450 family.</text>
</comment>
<dbReference type="PROSITE" id="PS00086">
    <property type="entry name" value="CYTOCHROME_P450"/>
    <property type="match status" value="1"/>
</dbReference>
<dbReference type="EMBL" id="CM007891">
    <property type="protein sequence ID" value="OTG33928.1"/>
    <property type="molecule type" value="Genomic_DNA"/>
</dbReference>
<evidence type="ECO:0000256" key="3">
    <source>
        <dbReference type="ARBA" id="ARBA00023002"/>
    </source>
</evidence>
<dbReference type="GO" id="GO:0004497">
    <property type="term" value="F:monooxygenase activity"/>
    <property type="evidence" value="ECO:0000318"/>
    <property type="project" value="GO_Central"/>
</dbReference>
<proteinExistence type="inferred from homology"/>
<dbReference type="OMA" id="SHIANCH"/>
<keyword evidence="5 7" id="KW-0503">Monooxygenase</keyword>
<dbReference type="PRINTS" id="PR00463">
    <property type="entry name" value="EP450I"/>
</dbReference>
<evidence type="ECO:0000256" key="4">
    <source>
        <dbReference type="ARBA" id="ARBA00023004"/>
    </source>
</evidence>
<name>A0A251VE83_HELAN</name>
<dbReference type="GO" id="GO:0016705">
    <property type="term" value="F:oxidoreductase activity, acting on paired donors, with incorporation or reduction of molecular oxygen"/>
    <property type="evidence" value="ECO:0007669"/>
    <property type="project" value="InterPro"/>
</dbReference>
<evidence type="ECO:0000256" key="7">
    <source>
        <dbReference type="RuleBase" id="RU000461"/>
    </source>
</evidence>
<dbReference type="Gene3D" id="1.10.630.10">
    <property type="entry name" value="Cytochrome P450"/>
    <property type="match status" value="1"/>
</dbReference>
<keyword evidence="2 6" id="KW-0479">Metal-binding</keyword>
<dbReference type="InParanoid" id="A0A251VE83"/>
<evidence type="ECO:0000313" key="9">
    <source>
        <dbReference type="EMBL" id="OTG33928.1"/>
    </source>
</evidence>
<evidence type="ECO:0000256" key="1">
    <source>
        <dbReference type="ARBA" id="ARBA00022617"/>
    </source>
</evidence>
<feature type="binding site" description="axial binding residue" evidence="6">
    <location>
        <position position="436"/>
    </location>
    <ligand>
        <name>heme</name>
        <dbReference type="ChEBI" id="CHEBI:30413"/>
    </ligand>
    <ligandPart>
        <name>Fe</name>
        <dbReference type="ChEBI" id="CHEBI:18248"/>
    </ligandPart>
</feature>
<reference evidence="8" key="3">
    <citation type="submission" date="2020-06" db="EMBL/GenBank/DDBJ databases">
        <title>Helianthus annuus Genome sequencing and assembly Release 2.</title>
        <authorList>
            <person name="Gouzy J."/>
            <person name="Langlade N."/>
            <person name="Munos S."/>
        </authorList>
    </citation>
    <scope>NUCLEOTIDE SEQUENCE</scope>
    <source>
        <tissue evidence="8">Leaves</tissue>
    </source>
</reference>
<evidence type="ECO:0000313" key="8">
    <source>
        <dbReference type="EMBL" id="KAF5817579.1"/>
    </source>
</evidence>
<dbReference type="AlphaFoldDB" id="A0A251VE83"/>
<dbReference type="EMBL" id="MNCJ02000317">
    <property type="protein sequence ID" value="KAF5817579.1"/>
    <property type="molecule type" value="Genomic_DNA"/>
</dbReference>
<reference evidence="8 10" key="1">
    <citation type="journal article" date="2017" name="Nature">
        <title>The sunflower genome provides insights into oil metabolism, flowering and Asterid evolution.</title>
        <authorList>
            <person name="Badouin H."/>
            <person name="Gouzy J."/>
            <person name="Grassa C.J."/>
            <person name="Murat F."/>
            <person name="Staton S.E."/>
            <person name="Cottret L."/>
            <person name="Lelandais-Briere C."/>
            <person name="Owens G.L."/>
            <person name="Carrere S."/>
            <person name="Mayjonade B."/>
            <person name="Legrand L."/>
            <person name="Gill N."/>
            <person name="Kane N.C."/>
            <person name="Bowers J.E."/>
            <person name="Hubner S."/>
            <person name="Bellec A."/>
            <person name="Berard A."/>
            <person name="Berges H."/>
            <person name="Blanchet N."/>
            <person name="Boniface M.C."/>
            <person name="Brunel D."/>
            <person name="Catrice O."/>
            <person name="Chaidir N."/>
            <person name="Claudel C."/>
            <person name="Donnadieu C."/>
            <person name="Faraut T."/>
            <person name="Fievet G."/>
            <person name="Helmstetter N."/>
            <person name="King M."/>
            <person name="Knapp S.J."/>
            <person name="Lai Z."/>
            <person name="Le Paslier M.C."/>
            <person name="Lippi Y."/>
            <person name="Lorenzon L."/>
            <person name="Mandel J.R."/>
            <person name="Marage G."/>
            <person name="Marchand G."/>
            <person name="Marquand E."/>
            <person name="Bret-Mestries E."/>
            <person name="Morien E."/>
            <person name="Nambeesan S."/>
            <person name="Nguyen T."/>
            <person name="Pegot-Espagnet P."/>
            <person name="Pouilly N."/>
            <person name="Raftis F."/>
            <person name="Sallet E."/>
            <person name="Schiex T."/>
            <person name="Thomas J."/>
            <person name="Vandecasteele C."/>
            <person name="Vares D."/>
            <person name="Vear F."/>
            <person name="Vautrin S."/>
            <person name="Crespi M."/>
            <person name="Mangin B."/>
            <person name="Burke J.M."/>
            <person name="Salse J."/>
            <person name="Munos S."/>
            <person name="Vincourt P."/>
            <person name="Rieseberg L.H."/>
            <person name="Langlade N.B."/>
        </authorList>
    </citation>
    <scope>NUCLEOTIDE SEQUENCE [LARGE SCALE GENOMIC DNA]</scope>
    <source>
        <strain evidence="10">cv. SF193</strain>
        <tissue evidence="8">Leaves</tissue>
    </source>
</reference>
<dbReference type="Gramene" id="mRNA:HanXRQr2_Chr02g0054691">
    <property type="protein sequence ID" value="mRNA:HanXRQr2_Chr02g0054691"/>
    <property type="gene ID" value="HanXRQr2_Chr02g0054691"/>
</dbReference>
<dbReference type="PANTHER" id="PTHR47947:SF24">
    <property type="entry name" value="ISOFLAVONE 2'-HYDROXYLASE-LIKE"/>
    <property type="match status" value="1"/>
</dbReference>
<dbReference type="InterPro" id="IPR050651">
    <property type="entry name" value="Plant_Cytochrome_P450_Monoox"/>
</dbReference>
<dbReference type="Pfam" id="PF00067">
    <property type="entry name" value="p450"/>
    <property type="match status" value="1"/>
</dbReference>
<dbReference type="InterPro" id="IPR002401">
    <property type="entry name" value="Cyt_P450_E_grp-I"/>
</dbReference>
<dbReference type="GO" id="GO:0020037">
    <property type="term" value="F:heme binding"/>
    <property type="evidence" value="ECO:0007669"/>
    <property type="project" value="InterPro"/>
</dbReference>
<dbReference type="InterPro" id="IPR001128">
    <property type="entry name" value="Cyt_P450"/>
</dbReference>
<evidence type="ECO:0000313" key="10">
    <source>
        <dbReference type="Proteomes" id="UP000215914"/>
    </source>
</evidence>
<dbReference type="PANTHER" id="PTHR47947">
    <property type="entry name" value="CYTOCHROME P450 82C3-RELATED"/>
    <property type="match status" value="1"/>
</dbReference>
<evidence type="ECO:0000256" key="5">
    <source>
        <dbReference type="ARBA" id="ARBA00023033"/>
    </source>
</evidence>
<evidence type="ECO:0000256" key="6">
    <source>
        <dbReference type="PIRSR" id="PIRSR602401-1"/>
    </source>
</evidence>
<dbReference type="PRINTS" id="PR00385">
    <property type="entry name" value="P450"/>
</dbReference>
<keyword evidence="1 6" id="KW-0349">Heme</keyword>
<gene>
    <name evidence="9" type="primary">CYP81F3</name>
    <name evidence="9" type="ORF">HannXRQ_Chr02g0040061</name>
    <name evidence="8" type="ORF">HanXRQr2_Chr02g0054691</name>
</gene>
<keyword evidence="4 6" id="KW-0408">Iron</keyword>
<dbReference type="GO" id="GO:0005506">
    <property type="term" value="F:iron ion binding"/>
    <property type="evidence" value="ECO:0007669"/>
    <property type="project" value="InterPro"/>
</dbReference>
<keyword evidence="3 7" id="KW-0560">Oxidoreductase</keyword>
<comment type="cofactor">
    <cofactor evidence="6">
        <name>heme</name>
        <dbReference type="ChEBI" id="CHEBI:30413"/>
    </cofactor>
</comment>
<sequence>MEALIYISVLVLAWYIFDRYLITKIKNLPPTTWSALSVIGFRSYFKRPIHRILSHIANCHGPILLLRFGCRRVLLISSASAAEDLFKNNDVVFANRPKLVPGKVFGCNFTNLAWASYDSHWKHLRSCVSCFEKQQSQRLPDLLADEVKLLIRQLCCNNNDAIQLKPMFQELVFNVMMRMYAGKSFSDRSCRYKTTGQQKENELISLLEYAIHSFKMTTAESDLTYFRPILKLLGVTGLEQRCTQLQRKGDSLIHNLINKIREKSLKEESLIQFLLDKQKEDPLNYTKEIISGLVLELVSAGINPSVGILEWAFALLLNHPHVLQKAQNEIDNNVGNKRFLEQPDLNNLPYLNCIVKETMRLYPAAPLLVPHESSKDCKVGGYNVPKGTMLMVNVWAIHNDPNTWEKPRNFNPERFEGIVGKDEFKLMPFGHGLRSCPGKHMAMRVITMALGSLIHCFDWGMFGEERVDMTEQTGLALFKDKPLMVVCRPRSKMNDLLSQI</sequence>
<dbReference type="SUPFAM" id="SSF48264">
    <property type="entry name" value="Cytochrome P450"/>
    <property type="match status" value="1"/>
</dbReference>
<dbReference type="OrthoDB" id="2789670at2759"/>
<accession>A0A251VE83</accession>
<dbReference type="Proteomes" id="UP000215914">
    <property type="component" value="Chromosome 2"/>
</dbReference>
<protein>
    <submittedName>
        <fullName evidence="8 9">Cytochrome P450</fullName>
    </submittedName>
</protein>
<dbReference type="InterPro" id="IPR017972">
    <property type="entry name" value="Cyt_P450_CS"/>
</dbReference>
<reference evidence="9" key="2">
    <citation type="submission" date="2017-02" db="EMBL/GenBank/DDBJ databases">
        <title>Sunflower complete genome.</title>
        <authorList>
            <person name="Langlade N."/>
            <person name="Munos S."/>
        </authorList>
    </citation>
    <scope>NUCLEOTIDE SEQUENCE [LARGE SCALE GENOMIC DNA]</scope>
    <source>
        <tissue evidence="9">Leaves</tissue>
    </source>
</reference>
<dbReference type="STRING" id="4232.A0A251VE83"/>
<dbReference type="InterPro" id="IPR036396">
    <property type="entry name" value="Cyt_P450_sf"/>
</dbReference>